<dbReference type="OrthoDB" id="20524at2759"/>
<feature type="compositionally biased region" description="Basic and acidic residues" evidence="6">
    <location>
        <begin position="247"/>
        <end position="264"/>
    </location>
</feature>
<gene>
    <name evidence="8" type="ORF">EZS28_038225</name>
</gene>
<name>A0A5J4U7F5_9EUKA</name>
<dbReference type="Pfam" id="PF00069">
    <property type="entry name" value="Pkinase"/>
    <property type="match status" value="1"/>
</dbReference>
<dbReference type="PROSITE" id="PS00108">
    <property type="entry name" value="PROTEIN_KINASE_ST"/>
    <property type="match status" value="1"/>
</dbReference>
<evidence type="ECO:0000256" key="1">
    <source>
        <dbReference type="ARBA" id="ARBA00012513"/>
    </source>
</evidence>
<keyword evidence="3" id="KW-0547">Nucleotide-binding</keyword>
<reference evidence="8 9" key="1">
    <citation type="submission" date="2019-03" db="EMBL/GenBank/DDBJ databases">
        <title>Single cell metagenomics reveals metabolic interactions within the superorganism composed of flagellate Streblomastix strix and complex community of Bacteroidetes bacteria on its surface.</title>
        <authorList>
            <person name="Treitli S.C."/>
            <person name="Kolisko M."/>
            <person name="Husnik F."/>
            <person name="Keeling P."/>
            <person name="Hampl V."/>
        </authorList>
    </citation>
    <scope>NUCLEOTIDE SEQUENCE [LARGE SCALE GENOMIC DNA]</scope>
    <source>
        <strain evidence="8">ST1C</strain>
    </source>
</reference>
<comment type="caution">
    <text evidence="8">The sequence shown here is derived from an EMBL/GenBank/DDBJ whole genome shotgun (WGS) entry which is preliminary data.</text>
</comment>
<dbReference type="Gene3D" id="1.10.510.10">
    <property type="entry name" value="Transferase(Phosphotransferase) domain 1"/>
    <property type="match status" value="1"/>
</dbReference>
<evidence type="ECO:0000256" key="5">
    <source>
        <dbReference type="ARBA" id="ARBA00022840"/>
    </source>
</evidence>
<feature type="region of interest" description="Disordered" evidence="6">
    <location>
        <begin position="237"/>
        <end position="269"/>
    </location>
</feature>
<feature type="domain" description="Protein kinase" evidence="7">
    <location>
        <begin position="1"/>
        <end position="253"/>
    </location>
</feature>
<dbReference type="InterPro" id="IPR050660">
    <property type="entry name" value="NEK_Ser/Thr_kinase"/>
</dbReference>
<evidence type="ECO:0000256" key="2">
    <source>
        <dbReference type="ARBA" id="ARBA00022679"/>
    </source>
</evidence>
<dbReference type="PANTHER" id="PTHR43671">
    <property type="entry name" value="SERINE/THREONINE-PROTEIN KINASE NEK"/>
    <property type="match status" value="1"/>
</dbReference>
<dbReference type="PANTHER" id="PTHR43671:SF13">
    <property type="entry name" value="SERINE_THREONINE-PROTEIN KINASE NEK2"/>
    <property type="match status" value="1"/>
</dbReference>
<dbReference type="PROSITE" id="PS50011">
    <property type="entry name" value="PROTEIN_KINASE_DOM"/>
    <property type="match status" value="1"/>
</dbReference>
<feature type="region of interest" description="Disordered" evidence="6">
    <location>
        <begin position="351"/>
        <end position="373"/>
    </location>
</feature>
<dbReference type="SUPFAM" id="SSF56112">
    <property type="entry name" value="Protein kinase-like (PK-like)"/>
    <property type="match status" value="1"/>
</dbReference>
<proteinExistence type="predicted"/>
<feature type="compositionally biased region" description="Basic residues" evidence="6">
    <location>
        <begin position="308"/>
        <end position="318"/>
    </location>
</feature>
<sequence>MKDIIRIIRQSTHQSQFIHVVEPLGFFVNEDEDKAYLVMELCSGGDLRGYIKNLQKIGAEIGDKKCWEFVTSIVSAVNQLHIHNIIHGDLKPENVLLTENFKVKLADFGLTRKLQQGREYQTYHGGTKFYLAPEIQKDEINQILAAEKQNQKLPFKRVTQTKAVDIWAIGIMLYELLAQHHPFIHSDDDLADISDIQIAHRIVTEEPSELPSHYPDSLRNLIKAMLSKNGFDEDNFLLQDDDDDDNDLNHSSENRKKGAEDSNQKKGKKVIVNADAQDDAEDNVYKFDFDKELQLQREQEKLKDAIGKKKKKKKKKKITSAPTEELEKQKKEQEAQFKIREQKLKEKRWRQEQHRAVRERKQQQKLKKDQELQEKMRIREAEVLAEAERNDQEEL</sequence>
<dbReference type="EMBL" id="SNRW01019579">
    <property type="protein sequence ID" value="KAA6366248.1"/>
    <property type="molecule type" value="Genomic_DNA"/>
</dbReference>
<dbReference type="GO" id="GO:0005524">
    <property type="term" value="F:ATP binding"/>
    <property type="evidence" value="ECO:0007669"/>
    <property type="project" value="UniProtKB-KW"/>
</dbReference>
<evidence type="ECO:0000313" key="9">
    <source>
        <dbReference type="Proteomes" id="UP000324800"/>
    </source>
</evidence>
<evidence type="ECO:0000256" key="3">
    <source>
        <dbReference type="ARBA" id="ARBA00022741"/>
    </source>
</evidence>
<dbReference type="EC" id="2.7.11.1" evidence="1"/>
<accession>A0A5J4U7F5</accession>
<evidence type="ECO:0000313" key="8">
    <source>
        <dbReference type="EMBL" id="KAA6366248.1"/>
    </source>
</evidence>
<dbReference type="InterPro" id="IPR008271">
    <property type="entry name" value="Ser/Thr_kinase_AS"/>
</dbReference>
<feature type="compositionally biased region" description="Acidic residues" evidence="6">
    <location>
        <begin position="237"/>
        <end position="246"/>
    </location>
</feature>
<dbReference type="GO" id="GO:0004674">
    <property type="term" value="F:protein serine/threonine kinase activity"/>
    <property type="evidence" value="ECO:0007669"/>
    <property type="project" value="UniProtKB-EC"/>
</dbReference>
<organism evidence="8 9">
    <name type="scientific">Streblomastix strix</name>
    <dbReference type="NCBI Taxonomy" id="222440"/>
    <lineage>
        <taxon>Eukaryota</taxon>
        <taxon>Metamonada</taxon>
        <taxon>Preaxostyla</taxon>
        <taxon>Oxymonadida</taxon>
        <taxon>Streblomastigidae</taxon>
        <taxon>Streblomastix</taxon>
    </lineage>
</organism>
<dbReference type="InterPro" id="IPR000719">
    <property type="entry name" value="Prot_kinase_dom"/>
</dbReference>
<evidence type="ECO:0000256" key="6">
    <source>
        <dbReference type="SAM" id="MobiDB-lite"/>
    </source>
</evidence>
<protein>
    <recommendedName>
        <fullName evidence="1">non-specific serine/threonine protein kinase</fullName>
        <ecNumber evidence="1">2.7.11.1</ecNumber>
    </recommendedName>
</protein>
<keyword evidence="5" id="KW-0067">ATP-binding</keyword>
<dbReference type="Proteomes" id="UP000324800">
    <property type="component" value="Unassembled WGS sequence"/>
</dbReference>
<dbReference type="SMART" id="SM00220">
    <property type="entry name" value="S_TKc"/>
    <property type="match status" value="1"/>
</dbReference>
<evidence type="ECO:0000256" key="4">
    <source>
        <dbReference type="ARBA" id="ARBA00022777"/>
    </source>
</evidence>
<keyword evidence="2" id="KW-0808">Transferase</keyword>
<feature type="non-terminal residue" evidence="8">
    <location>
        <position position="395"/>
    </location>
</feature>
<evidence type="ECO:0000259" key="7">
    <source>
        <dbReference type="PROSITE" id="PS50011"/>
    </source>
</evidence>
<dbReference type="InterPro" id="IPR011009">
    <property type="entry name" value="Kinase-like_dom_sf"/>
</dbReference>
<dbReference type="AlphaFoldDB" id="A0A5J4U7F5"/>
<keyword evidence="4 8" id="KW-0418">Kinase</keyword>
<feature type="region of interest" description="Disordered" evidence="6">
    <location>
        <begin position="304"/>
        <end position="332"/>
    </location>
</feature>